<proteinExistence type="predicted"/>
<dbReference type="SUPFAM" id="SSF47413">
    <property type="entry name" value="lambda repressor-like DNA-binding domains"/>
    <property type="match status" value="1"/>
</dbReference>
<dbReference type="GO" id="GO:0003677">
    <property type="term" value="F:DNA binding"/>
    <property type="evidence" value="ECO:0007669"/>
    <property type="project" value="InterPro"/>
</dbReference>
<dbReference type="EMBL" id="BSTX01000004">
    <property type="protein sequence ID" value="GLZ80731.1"/>
    <property type="molecule type" value="Genomic_DNA"/>
</dbReference>
<accession>A0A9W6SR17</accession>
<dbReference type="Gene3D" id="1.10.260.40">
    <property type="entry name" value="lambda repressor-like DNA-binding domains"/>
    <property type="match status" value="1"/>
</dbReference>
<dbReference type="SMART" id="SM00530">
    <property type="entry name" value="HTH_XRE"/>
    <property type="match status" value="1"/>
</dbReference>
<feature type="domain" description="HTH cro/C1-type" evidence="1">
    <location>
        <begin position="40"/>
        <end position="93"/>
    </location>
</feature>
<dbReference type="RefSeq" id="WP_285665974.1">
    <property type="nucleotide sequence ID" value="NZ_BSTX01000004.1"/>
</dbReference>
<evidence type="ECO:0000313" key="3">
    <source>
        <dbReference type="Proteomes" id="UP001165079"/>
    </source>
</evidence>
<keyword evidence="3" id="KW-1185">Reference proteome</keyword>
<reference evidence="2" key="1">
    <citation type="submission" date="2023-03" db="EMBL/GenBank/DDBJ databases">
        <title>Actinorhabdospora filicis NBRC 111898.</title>
        <authorList>
            <person name="Ichikawa N."/>
            <person name="Sato H."/>
            <person name="Tonouchi N."/>
        </authorList>
    </citation>
    <scope>NUCLEOTIDE SEQUENCE</scope>
    <source>
        <strain evidence="2">NBRC 111898</strain>
    </source>
</reference>
<organism evidence="2 3">
    <name type="scientific">Actinorhabdospora filicis</name>
    <dbReference type="NCBI Taxonomy" id="1785913"/>
    <lineage>
        <taxon>Bacteria</taxon>
        <taxon>Bacillati</taxon>
        <taxon>Actinomycetota</taxon>
        <taxon>Actinomycetes</taxon>
        <taxon>Micromonosporales</taxon>
        <taxon>Micromonosporaceae</taxon>
        <taxon>Actinorhabdospora</taxon>
    </lineage>
</organism>
<evidence type="ECO:0000313" key="2">
    <source>
        <dbReference type="EMBL" id="GLZ80731.1"/>
    </source>
</evidence>
<evidence type="ECO:0000259" key="1">
    <source>
        <dbReference type="PROSITE" id="PS50943"/>
    </source>
</evidence>
<dbReference type="Proteomes" id="UP001165079">
    <property type="component" value="Unassembled WGS sequence"/>
</dbReference>
<dbReference type="CDD" id="cd00093">
    <property type="entry name" value="HTH_XRE"/>
    <property type="match status" value="1"/>
</dbReference>
<dbReference type="AlphaFoldDB" id="A0A9W6SR17"/>
<name>A0A9W6SR17_9ACTN</name>
<sequence length="124" mass="13816">MAKYHKWSDIRAEYIEQAGGEAVVKEKTKRLKAWAHAYLLVEKRKNFGLTQADVGRRMGVSKARVSQIERGEVSTVGVLSRYVAALGGRIRVIADFEGEEVPLTFLDMLLACDEDGEKPEPHAA</sequence>
<dbReference type="InterPro" id="IPR010982">
    <property type="entry name" value="Lambda_DNA-bd_dom_sf"/>
</dbReference>
<dbReference type="PROSITE" id="PS50943">
    <property type="entry name" value="HTH_CROC1"/>
    <property type="match status" value="1"/>
</dbReference>
<gene>
    <name evidence="2" type="ORF">Afil01_55380</name>
</gene>
<dbReference type="Pfam" id="PF01381">
    <property type="entry name" value="HTH_3"/>
    <property type="match status" value="1"/>
</dbReference>
<protein>
    <submittedName>
        <fullName evidence="2">Transcriptional regulator</fullName>
    </submittedName>
</protein>
<dbReference type="InterPro" id="IPR001387">
    <property type="entry name" value="Cro/C1-type_HTH"/>
</dbReference>
<comment type="caution">
    <text evidence="2">The sequence shown here is derived from an EMBL/GenBank/DDBJ whole genome shotgun (WGS) entry which is preliminary data.</text>
</comment>